<dbReference type="GO" id="GO:0043138">
    <property type="term" value="F:3'-5' DNA helicase activity"/>
    <property type="evidence" value="ECO:0007669"/>
    <property type="project" value="UniProtKB-UniRule"/>
</dbReference>
<dbReference type="Gene3D" id="1.10.3170.10">
    <property type="entry name" value="Recbcd, chain B, domain 2"/>
    <property type="match status" value="1"/>
</dbReference>
<dbReference type="GO" id="GO:0008854">
    <property type="term" value="F:exodeoxyribonuclease V activity"/>
    <property type="evidence" value="ECO:0007669"/>
    <property type="project" value="UniProtKB-EC"/>
</dbReference>
<organism evidence="20 21">
    <name type="scientific">Natronocella acetinitrilica</name>
    <dbReference type="NCBI Taxonomy" id="414046"/>
    <lineage>
        <taxon>Bacteria</taxon>
        <taxon>Pseudomonadati</taxon>
        <taxon>Pseudomonadota</taxon>
        <taxon>Gammaproteobacteria</taxon>
        <taxon>Chromatiales</taxon>
        <taxon>Ectothiorhodospiraceae</taxon>
        <taxon>Natronocella</taxon>
    </lineage>
</organism>
<dbReference type="PROSITE" id="PS51217">
    <property type="entry name" value="UVRD_HELICASE_CTER"/>
    <property type="match status" value="1"/>
</dbReference>
<evidence type="ECO:0000256" key="9">
    <source>
        <dbReference type="ARBA" id="ARBA00022842"/>
    </source>
</evidence>
<evidence type="ECO:0000256" key="6">
    <source>
        <dbReference type="ARBA" id="ARBA00022806"/>
    </source>
</evidence>
<feature type="region of interest" description="Disordered" evidence="17">
    <location>
        <begin position="939"/>
        <end position="960"/>
    </location>
</feature>
<feature type="region of interest" description="Nuclease activity, interacts with RecD and RecA" evidence="15">
    <location>
        <begin position="926"/>
        <end position="1214"/>
    </location>
</feature>
<dbReference type="AlphaFoldDB" id="A0AAE3KHN2"/>
<evidence type="ECO:0000256" key="15">
    <source>
        <dbReference type="HAMAP-Rule" id="MF_01485"/>
    </source>
</evidence>
<keyword evidence="9 15" id="KW-0460">Magnesium</keyword>
<feature type="domain" description="UvrD-like helicase C-terminal" evidence="19">
    <location>
        <begin position="488"/>
        <end position="757"/>
    </location>
</feature>
<accession>A0AAE3KHN2</accession>
<dbReference type="Gene3D" id="3.40.50.300">
    <property type="entry name" value="P-loop containing nucleotide triphosphate hydrolases"/>
    <property type="match status" value="2"/>
</dbReference>
<dbReference type="RefSeq" id="WP_253482918.1">
    <property type="nucleotide sequence ID" value="NZ_JALJXV010000009.1"/>
</dbReference>
<dbReference type="Gene3D" id="1.10.486.10">
    <property type="entry name" value="PCRA, domain 4"/>
    <property type="match status" value="1"/>
</dbReference>
<feature type="compositionally biased region" description="Basic and acidic residues" evidence="17">
    <location>
        <begin position="911"/>
        <end position="920"/>
    </location>
</feature>
<feature type="binding site" evidence="15">
    <location>
        <position position="982"/>
    </location>
    <ligand>
        <name>Mg(2+)</name>
        <dbReference type="ChEBI" id="CHEBI:18420"/>
    </ligand>
</feature>
<dbReference type="PANTHER" id="PTHR11070">
    <property type="entry name" value="UVRD / RECB / PCRA DNA HELICASE FAMILY MEMBER"/>
    <property type="match status" value="1"/>
</dbReference>
<evidence type="ECO:0000256" key="13">
    <source>
        <dbReference type="ARBA" id="ARBA00034617"/>
    </source>
</evidence>
<evidence type="ECO:0000313" key="21">
    <source>
        <dbReference type="Proteomes" id="UP001205843"/>
    </source>
</evidence>
<comment type="domain">
    <text evidence="15">The N-terminal DNA-binding domain is a ssDNA-dependent ATPase and has ATP-dependent 3'-5' helicase function. This domain interacts with RecC.</text>
</comment>
<evidence type="ECO:0000256" key="4">
    <source>
        <dbReference type="ARBA" id="ARBA00022763"/>
    </source>
</evidence>
<evidence type="ECO:0000256" key="10">
    <source>
        <dbReference type="ARBA" id="ARBA00023125"/>
    </source>
</evidence>
<keyword evidence="3 15" id="KW-0547">Nucleotide-binding</keyword>
<dbReference type="SUPFAM" id="SSF52540">
    <property type="entry name" value="P-loop containing nucleoside triphosphate hydrolases"/>
    <property type="match status" value="1"/>
</dbReference>
<evidence type="ECO:0000256" key="3">
    <source>
        <dbReference type="ARBA" id="ARBA00022741"/>
    </source>
</evidence>
<proteinExistence type="inferred from homology"/>
<dbReference type="SUPFAM" id="SSF52980">
    <property type="entry name" value="Restriction endonuclease-like"/>
    <property type="match status" value="1"/>
</dbReference>
<dbReference type="GO" id="GO:0003677">
    <property type="term" value="F:DNA binding"/>
    <property type="evidence" value="ECO:0007669"/>
    <property type="project" value="UniProtKB-UniRule"/>
</dbReference>
<comment type="similarity">
    <text evidence="15">Belongs to the helicase family. UvrD subfamily.</text>
</comment>
<keyword evidence="8 15" id="KW-0067">ATP-binding</keyword>
<feature type="region of interest" description="DNA-binding and helicase activity, interacts with RecC" evidence="15">
    <location>
        <begin position="1"/>
        <end position="876"/>
    </location>
</feature>
<evidence type="ECO:0000256" key="8">
    <source>
        <dbReference type="ARBA" id="ARBA00022840"/>
    </source>
</evidence>
<protein>
    <recommendedName>
        <fullName evidence="15">RecBCD enzyme subunit RecB</fullName>
        <ecNumber evidence="15">3.1.11.5</ecNumber>
        <ecNumber evidence="15">5.6.2.4</ecNumber>
    </recommendedName>
    <alternativeName>
        <fullName evidence="15">DNA 3'-5' helicase subunit RecB</fullName>
    </alternativeName>
    <alternativeName>
        <fullName evidence="15">Exonuclease V subunit RecB</fullName>
        <shortName evidence="15">ExoV subunit RecB</shortName>
    </alternativeName>
    <alternativeName>
        <fullName evidence="15">Helicase/nuclease RecBCD subunit RecB</fullName>
    </alternativeName>
</protein>
<feature type="active site" description="For nuclease activity" evidence="15">
    <location>
        <position position="1116"/>
    </location>
</feature>
<dbReference type="Proteomes" id="UP001205843">
    <property type="component" value="Unassembled WGS sequence"/>
</dbReference>
<evidence type="ECO:0000313" key="20">
    <source>
        <dbReference type="EMBL" id="MCP1676522.1"/>
    </source>
</evidence>
<evidence type="ECO:0000256" key="11">
    <source>
        <dbReference type="ARBA" id="ARBA00023204"/>
    </source>
</evidence>
<comment type="cofactor">
    <cofactor evidence="15">
        <name>Mg(2+)</name>
        <dbReference type="ChEBI" id="CHEBI:18420"/>
    </cofactor>
    <text evidence="15">Binds 1 Mg(2+) ion per subunit.</text>
</comment>
<dbReference type="EMBL" id="JALJXV010000009">
    <property type="protein sequence ID" value="MCP1676522.1"/>
    <property type="molecule type" value="Genomic_DNA"/>
</dbReference>
<feature type="binding site" evidence="15">
    <location>
        <position position="1116"/>
    </location>
    <ligand>
        <name>Mg(2+)</name>
        <dbReference type="ChEBI" id="CHEBI:18420"/>
    </ligand>
</feature>
<dbReference type="GO" id="GO:0000287">
    <property type="term" value="F:magnesium ion binding"/>
    <property type="evidence" value="ECO:0007669"/>
    <property type="project" value="UniProtKB-UniRule"/>
</dbReference>
<evidence type="ECO:0000256" key="1">
    <source>
        <dbReference type="ARBA" id="ARBA00022722"/>
    </source>
</evidence>
<comment type="caution">
    <text evidence="20">The sequence shown here is derived from an EMBL/GenBank/DDBJ whole genome shotgun (WGS) entry which is preliminary data.</text>
</comment>
<reference evidence="20" key="1">
    <citation type="submission" date="2022-03" db="EMBL/GenBank/DDBJ databases">
        <title>Genomic Encyclopedia of Type Strains, Phase III (KMG-III): the genomes of soil and plant-associated and newly described type strains.</title>
        <authorList>
            <person name="Whitman W."/>
        </authorList>
    </citation>
    <scope>NUCLEOTIDE SEQUENCE</scope>
    <source>
        <strain evidence="20">ANL 6-2</strain>
    </source>
</reference>
<comment type="catalytic activity">
    <reaction evidence="13 15">
        <text>Couples ATP hydrolysis with the unwinding of duplex DNA by translocating in the 3'-5' direction.</text>
        <dbReference type="EC" id="5.6.2.4"/>
    </reaction>
</comment>
<keyword evidence="10 15" id="KW-0238">DNA-binding</keyword>
<dbReference type="NCBIfam" id="TIGR00609">
    <property type="entry name" value="recB"/>
    <property type="match status" value="1"/>
</dbReference>
<dbReference type="PANTHER" id="PTHR11070:SF23">
    <property type="entry name" value="RECBCD ENZYME SUBUNIT RECB"/>
    <property type="match status" value="1"/>
</dbReference>
<comment type="subunit">
    <text evidence="15">Heterotrimer of RecB, RecC and RecD. All subunits contribute to DNA-binding. Interacts with RecA.</text>
</comment>
<dbReference type="EC" id="5.6.2.4" evidence="15"/>
<evidence type="ECO:0000256" key="5">
    <source>
        <dbReference type="ARBA" id="ARBA00022801"/>
    </source>
</evidence>
<evidence type="ECO:0000256" key="16">
    <source>
        <dbReference type="PROSITE-ProRule" id="PRU00560"/>
    </source>
</evidence>
<evidence type="ECO:0000259" key="18">
    <source>
        <dbReference type="PROSITE" id="PS51198"/>
    </source>
</evidence>
<feature type="region of interest" description="Disordered" evidence="17">
    <location>
        <begin position="897"/>
        <end position="920"/>
    </location>
</feature>
<feature type="domain" description="UvrD-like helicase ATP-binding" evidence="18">
    <location>
        <begin position="1"/>
        <end position="458"/>
    </location>
</feature>
<keyword evidence="21" id="KW-1185">Reference proteome</keyword>
<keyword evidence="7 15" id="KW-0269">Exonuclease</keyword>
<dbReference type="InterPro" id="IPR011604">
    <property type="entry name" value="PDDEXK-like_dom_sf"/>
</dbReference>
<keyword evidence="4 15" id="KW-0227">DNA damage</keyword>
<dbReference type="Pfam" id="PF12705">
    <property type="entry name" value="PDDEXK_1"/>
    <property type="match status" value="1"/>
</dbReference>
<name>A0AAE3KHN2_9GAMM</name>
<dbReference type="HAMAP" id="MF_01485">
    <property type="entry name" value="RecB"/>
    <property type="match status" value="1"/>
</dbReference>
<keyword evidence="11 15" id="KW-0234">DNA repair</keyword>
<dbReference type="GO" id="GO:0005524">
    <property type="term" value="F:ATP binding"/>
    <property type="evidence" value="ECO:0007669"/>
    <property type="project" value="UniProtKB-UniRule"/>
</dbReference>
<comment type="function">
    <text evidence="15">A helicase/nuclease that prepares dsDNA breaks (DSB) for recombinational DNA repair. Binds to DSBs and unwinds DNA via a highly rapid and processive ATP-dependent bidirectional helicase activity. Unwinds dsDNA until it encounters a Chi (crossover hotspot instigator) sequence from the 3' direction. Cuts ssDNA a few nucleotides 3' to the Chi site. The properties and activities of the enzyme are changed at Chi. The Chi-altered holoenzyme produces a long 3'-ssDNA overhang and facilitates RecA-binding to the ssDNA for homologous DNA recombination and repair. Holoenzyme degrades any linearized DNA that is unable to undergo homologous recombination. In the holoenzyme this subunit contributes ATPase, 3'-5' helicase, exonuclease activity and loads RecA onto ssDNA.</text>
</comment>
<dbReference type="GO" id="GO:0009338">
    <property type="term" value="C:exodeoxyribonuclease V complex"/>
    <property type="evidence" value="ECO:0007669"/>
    <property type="project" value="TreeGrafter"/>
</dbReference>
<gene>
    <name evidence="15" type="primary">recB</name>
    <name evidence="20" type="ORF">J2T57_003683</name>
</gene>
<dbReference type="EC" id="3.1.11.5" evidence="15"/>
<dbReference type="InterPro" id="IPR038726">
    <property type="entry name" value="PDDEXK_AddAB-type"/>
</dbReference>
<dbReference type="PROSITE" id="PS51198">
    <property type="entry name" value="UVRD_HELICASE_ATP_BIND"/>
    <property type="match status" value="1"/>
</dbReference>
<evidence type="ECO:0000256" key="7">
    <source>
        <dbReference type="ARBA" id="ARBA00022839"/>
    </source>
</evidence>
<comment type="domain">
    <text evidence="15">The C-terminal domain has nuclease activity and interacts with RecD. It interacts with RecA, facilitating its loading onto ssDNA.</text>
</comment>
<keyword evidence="1 15" id="KW-0540">Nuclease</keyword>
<evidence type="ECO:0000256" key="2">
    <source>
        <dbReference type="ARBA" id="ARBA00022723"/>
    </source>
</evidence>
<dbReference type="Pfam" id="PF13361">
    <property type="entry name" value="UvrD_C"/>
    <property type="match status" value="1"/>
</dbReference>
<dbReference type="InterPro" id="IPR014016">
    <property type="entry name" value="UvrD-like_ATP-bd"/>
</dbReference>
<comment type="catalytic activity">
    <reaction evidence="15">
        <text>Exonucleolytic cleavage (in the presence of ATP) in either 5'- to 3'- or 3'- to 5'-direction to yield 5'-phosphooligonucleotides.</text>
        <dbReference type="EC" id="3.1.11.5"/>
    </reaction>
</comment>
<dbReference type="InterPro" id="IPR014017">
    <property type="entry name" value="DNA_helicase_UvrD-like_C"/>
</dbReference>
<feature type="binding site" evidence="16">
    <location>
        <begin position="22"/>
        <end position="29"/>
    </location>
    <ligand>
        <name>ATP</name>
        <dbReference type="ChEBI" id="CHEBI:30616"/>
    </ligand>
</feature>
<dbReference type="InterPro" id="IPR027417">
    <property type="entry name" value="P-loop_NTPase"/>
</dbReference>
<feature type="binding site" evidence="15">
    <location>
        <position position="1103"/>
    </location>
    <ligand>
        <name>Mg(2+)</name>
        <dbReference type="ChEBI" id="CHEBI:18420"/>
    </ligand>
</feature>
<evidence type="ECO:0000259" key="19">
    <source>
        <dbReference type="PROSITE" id="PS51217"/>
    </source>
</evidence>
<evidence type="ECO:0000256" key="14">
    <source>
        <dbReference type="ARBA" id="ARBA00048988"/>
    </source>
</evidence>
<evidence type="ECO:0000256" key="12">
    <source>
        <dbReference type="ARBA" id="ARBA00023235"/>
    </source>
</evidence>
<sequence>MTAPRPFDAATMPLRGLHLIEASAGTGKTYSLAGLYLRLLLEEQLTPRDILVMTFTRAATQELRERIRTRLARAAAIAAHGLDDDAHDAQFAEQLVQAAVARGEDRASVTRRLVQAAATMDEATITTIHGFSQRAVAENAFDSGLPFDRGKQVDDNSLWLEAARDYWRARTVNQPRDAVMAFTACWPGPASLYAELDPLLRKPASQLRLADADHIAQLAEQARNAWETDAGKLAALLEQAVDAGSFLGDSGLLKEINLPGNSVADMLDALRQGLFSQPDKPPLLPEWVQYLGDADSVAAQVRKRPDQSWFDPHLLPLCQALAPLQRMARGSALVDALRWVEVETLARKRARRQFSFNDMIMALHEAVHDPRIGPALSDALHRTWPWALVDEFQDTDPSQYDILRCIYARERERPGGLIMIGDPKQAIYRFRGGDVHAYLRAGHDADDCFTLPRNFRSTPAVLDAIEALFRQGGEQAFVIDGIRFHTVEPGRASGDRVYSIGTEPLPAMTVWTLPDREDGKPWPGNAAKPRLLHACIKTIADLLHGSGVGEVRCADGECRPIAPADIGILVNSNREATEAQAALAVHGIPAVCLHQDSVFDSRQAGELLQLLQAVANPLDEGLVRAALTCELFAHSMADLIALREDEDAWRAVIEEFQSAHERWHRNGPLDMLQPWLQGAAARLLGWSDGERRMTNWLHLADSLESAAAESFGMAGLIRWLEETMTTPADAESADARQLRLESDEDLVRISTVHKAKGLQYPVVFLPYAALLGSSGKPDVAPYFYHDHLGTPMAALSEQDDSAAQRSAIEEHRAEAMRLLYVALTRAEQALYLSWAPVGGAPDSALALLLHGMDGADAGAWGGKRKAPGWVSAETLGQRLEELQQRAPHAIQVDHLSPEPAGMQSMQPAQAELDRGARDDFPAPRQPWRVFSFSGLVSHASARPEPDQGAEDESHQSGETDPWGVEAEVMVSPAGPAFGTAVHDMLEELDFQSWPLPEPAMQPWIVERLRRHGLVVPDGADGKRLVDNIRRLLDATLTTALPGIGPLQAVEPPHRRSEMEFFLRLGGTNARAVTDCLAAHGYAINLAAERREQLLNGLMHGFIDLTVEADGRYWIIDYKTNLLGARRQDYAAPQLGIAVRAGHYDLQYLIYLVALHRYLQRGLPGYTPEQHLGGAQYLFVRGMNGINADEGVFVDRPSDALILELDALFDGGAAR</sequence>
<comment type="catalytic activity">
    <reaction evidence="14 15">
        <text>ATP + H2O = ADP + phosphate + H(+)</text>
        <dbReference type="Rhea" id="RHEA:13065"/>
        <dbReference type="ChEBI" id="CHEBI:15377"/>
        <dbReference type="ChEBI" id="CHEBI:15378"/>
        <dbReference type="ChEBI" id="CHEBI:30616"/>
        <dbReference type="ChEBI" id="CHEBI:43474"/>
        <dbReference type="ChEBI" id="CHEBI:456216"/>
        <dbReference type="EC" id="5.6.2.4"/>
    </reaction>
</comment>
<dbReference type="CDD" id="cd22352">
    <property type="entry name" value="RecB_C-like"/>
    <property type="match status" value="1"/>
</dbReference>
<keyword evidence="6 15" id="KW-0347">Helicase</keyword>
<dbReference type="GO" id="GO:0000724">
    <property type="term" value="P:double-strand break repair via homologous recombination"/>
    <property type="evidence" value="ECO:0007669"/>
    <property type="project" value="UniProtKB-UniRule"/>
</dbReference>
<dbReference type="GO" id="GO:0005829">
    <property type="term" value="C:cytosol"/>
    <property type="evidence" value="ECO:0007669"/>
    <property type="project" value="TreeGrafter"/>
</dbReference>
<keyword evidence="12 15" id="KW-0413">Isomerase</keyword>
<dbReference type="InterPro" id="IPR004586">
    <property type="entry name" value="RecB"/>
</dbReference>
<keyword evidence="2 15" id="KW-0479">Metal-binding</keyword>
<dbReference type="Pfam" id="PF00580">
    <property type="entry name" value="UvrD-helicase"/>
    <property type="match status" value="1"/>
</dbReference>
<keyword evidence="5 15" id="KW-0378">Hydrolase</keyword>
<dbReference type="Gene3D" id="3.90.320.10">
    <property type="match status" value="1"/>
</dbReference>
<dbReference type="InterPro" id="IPR011335">
    <property type="entry name" value="Restrct_endonuc-II-like"/>
</dbReference>
<dbReference type="InterPro" id="IPR000212">
    <property type="entry name" value="DNA_helicase_UvrD/REP"/>
</dbReference>
<feature type="compositionally biased region" description="Basic and acidic residues" evidence="17">
    <location>
        <begin position="941"/>
        <end position="957"/>
    </location>
</feature>
<comment type="miscellaneous">
    <text evidence="15">In the RecBCD complex, RecB has a slow 3'-5' helicase, an exonuclease activity and loads RecA onto ssDNA, RecD has a fast 5'-3' helicase activity, while RecC stimulates the ATPase and processivity of the RecB helicase and contributes to recognition of the Chi site.</text>
</comment>
<evidence type="ECO:0000256" key="17">
    <source>
        <dbReference type="SAM" id="MobiDB-lite"/>
    </source>
</evidence>